<dbReference type="InterPro" id="IPR045107">
    <property type="entry name" value="SAC3/GANP/THP3"/>
</dbReference>
<dbReference type="InterPro" id="IPR005062">
    <property type="entry name" value="SAC3/GANP/THP3_conserved"/>
</dbReference>
<feature type="compositionally biased region" description="Polar residues" evidence="1">
    <location>
        <begin position="95"/>
        <end position="105"/>
    </location>
</feature>
<comment type="caution">
    <text evidence="3">The sequence shown here is derived from an EMBL/GenBank/DDBJ whole genome shotgun (WGS) entry which is preliminary data.</text>
</comment>
<evidence type="ECO:0000259" key="2">
    <source>
        <dbReference type="PROSITE" id="PS50250"/>
    </source>
</evidence>
<feature type="compositionally biased region" description="Polar residues" evidence="1">
    <location>
        <begin position="1"/>
        <end position="13"/>
    </location>
</feature>
<organism evidence="3 4">
    <name type="scientific">Nakaseomyces bracarensis</name>
    <dbReference type="NCBI Taxonomy" id="273131"/>
    <lineage>
        <taxon>Eukaryota</taxon>
        <taxon>Fungi</taxon>
        <taxon>Dikarya</taxon>
        <taxon>Ascomycota</taxon>
        <taxon>Saccharomycotina</taxon>
        <taxon>Saccharomycetes</taxon>
        <taxon>Saccharomycetales</taxon>
        <taxon>Saccharomycetaceae</taxon>
        <taxon>Nakaseomyces</taxon>
    </lineage>
</organism>
<dbReference type="PANTHER" id="PTHR12436:SF4">
    <property type="entry name" value="LEUKOCYTE RECEPTOR CLUSTER MEMBER 8"/>
    <property type="match status" value="1"/>
</dbReference>
<protein>
    <recommendedName>
        <fullName evidence="2">PCI domain-containing protein</fullName>
    </recommendedName>
</protein>
<feature type="region of interest" description="Disordered" evidence="1">
    <location>
        <begin position="95"/>
        <end position="115"/>
    </location>
</feature>
<feature type="domain" description="PCI" evidence="2">
    <location>
        <begin position="240"/>
        <end position="409"/>
    </location>
</feature>
<sequence>MSYNQVKPITLGQNKKKINKNSKNDSNLNQSNTSHLSMPINPIPQPDEIFPKKEESILVNPAIKSFPQFPAVNNIISSPGLVQNRKRLKSNKGVTVNKLNSNSDNNEAERRRKRAERFSNNTVKKNELEHVDNLADLNSISTKSHIFDKDQRIVGRCTKLEKSYLRLTSEPNPDLIRPHDVLEKAFNLLMEKYKKKEVNYTYLCDQFKAIRQDLRVQMIEDSFTMTVYQEHARIALENSDLGEFNQCQSRLMVLYENTTIKRTHREEFTLYLILYYILMQDYSTIEALKLKLILERGKSIKNAGITLAFEIAEARLVGNYHKFMKLCANLKGLGRKLVDAFIDQEILKILVTICKSYNQLNLIFLSKELQFESIEDTIQYLKKKNLAQFIVTKNLNLPTEFKYLDTKACRPVIIQIYSKLKKVDIKGQL</sequence>
<dbReference type="InterPro" id="IPR000717">
    <property type="entry name" value="PCI_dom"/>
</dbReference>
<feature type="region of interest" description="Disordered" evidence="1">
    <location>
        <begin position="1"/>
        <end position="40"/>
    </location>
</feature>
<keyword evidence="4" id="KW-1185">Reference proteome</keyword>
<accession>A0ABR4P023</accession>
<dbReference type="EMBL" id="JBEVYD010000002">
    <property type="protein sequence ID" value="KAL3234952.1"/>
    <property type="molecule type" value="Genomic_DNA"/>
</dbReference>
<dbReference type="Gene3D" id="1.25.40.990">
    <property type="match status" value="1"/>
</dbReference>
<dbReference type="Pfam" id="PF03399">
    <property type="entry name" value="SAC3_GANP"/>
    <property type="match status" value="1"/>
</dbReference>
<evidence type="ECO:0000313" key="4">
    <source>
        <dbReference type="Proteomes" id="UP001623330"/>
    </source>
</evidence>
<evidence type="ECO:0000313" key="3">
    <source>
        <dbReference type="EMBL" id="KAL3234952.1"/>
    </source>
</evidence>
<reference evidence="3 4" key="1">
    <citation type="submission" date="2024-05" db="EMBL/GenBank/DDBJ databases">
        <title>Long read based assembly of the Candida bracarensis genome reveals expanded adhesin content.</title>
        <authorList>
            <person name="Marcet-Houben M."/>
            <person name="Ksiezopolska E."/>
            <person name="Gabaldon T."/>
        </authorList>
    </citation>
    <scope>NUCLEOTIDE SEQUENCE [LARGE SCALE GENOMIC DNA]</scope>
    <source>
        <strain evidence="3 4">CBM6</strain>
    </source>
</reference>
<dbReference type="PROSITE" id="PS50250">
    <property type="entry name" value="PCI"/>
    <property type="match status" value="1"/>
</dbReference>
<name>A0ABR4P023_9SACH</name>
<dbReference type="PANTHER" id="PTHR12436">
    <property type="entry name" value="80 KDA MCM3-ASSOCIATED PROTEIN"/>
    <property type="match status" value="1"/>
</dbReference>
<dbReference type="Proteomes" id="UP001623330">
    <property type="component" value="Unassembled WGS sequence"/>
</dbReference>
<evidence type="ECO:0000256" key="1">
    <source>
        <dbReference type="SAM" id="MobiDB-lite"/>
    </source>
</evidence>
<gene>
    <name evidence="3" type="ORF">RNJ44_02740</name>
</gene>
<proteinExistence type="predicted"/>